<keyword evidence="2" id="KW-1185">Reference proteome</keyword>
<organism evidence="1 2">
    <name type="scientific">Albugo candida</name>
    <dbReference type="NCBI Taxonomy" id="65357"/>
    <lineage>
        <taxon>Eukaryota</taxon>
        <taxon>Sar</taxon>
        <taxon>Stramenopiles</taxon>
        <taxon>Oomycota</taxon>
        <taxon>Peronosporomycetes</taxon>
        <taxon>Albuginales</taxon>
        <taxon>Albuginaceae</taxon>
        <taxon>Albugo</taxon>
    </lineage>
</organism>
<comment type="caution">
    <text evidence="1">The sequence shown here is derived from an EMBL/GenBank/DDBJ whole genome shotgun (WGS) entry which is preliminary data.</text>
</comment>
<accession>A0A024FVE6</accession>
<dbReference type="EMBL" id="CAIX01000437">
    <property type="protein sequence ID" value="CCI10892.1"/>
    <property type="molecule type" value="Genomic_DNA"/>
</dbReference>
<dbReference type="Proteomes" id="UP000053237">
    <property type="component" value="Unassembled WGS sequence"/>
</dbReference>
<name>A0A024FVE6_9STRA</name>
<sequence>MRKLVTLDTLIYKELYVCRIWISTCEDKVALYLNKHQRYNILIMMQPVEYVVEPIDVDADGFYPPTIKRGSILDQIDVRYSFNWPRHPSLRCKIYIVYFPMRLRKQSYRLQLKQLRDTE</sequence>
<protein>
    <submittedName>
        <fullName evidence="1">Uncharacterized protein</fullName>
    </submittedName>
</protein>
<evidence type="ECO:0000313" key="2">
    <source>
        <dbReference type="Proteomes" id="UP000053237"/>
    </source>
</evidence>
<evidence type="ECO:0000313" key="1">
    <source>
        <dbReference type="EMBL" id="CCI10892.1"/>
    </source>
</evidence>
<dbReference type="AlphaFoldDB" id="A0A024FVE6"/>
<dbReference type="InParanoid" id="A0A024FVE6"/>
<reference evidence="1 2" key="1">
    <citation type="submission" date="2012-05" db="EMBL/GenBank/DDBJ databases">
        <title>Recombination and specialization in a pathogen metapopulation.</title>
        <authorList>
            <person name="Gardiner A."/>
            <person name="Kemen E."/>
            <person name="Schultz-Larsen T."/>
            <person name="MacLean D."/>
            <person name="Van Oosterhout C."/>
            <person name="Jones J.D.G."/>
        </authorList>
    </citation>
    <scope>NUCLEOTIDE SEQUENCE [LARGE SCALE GENOMIC DNA]</scope>
    <source>
        <strain evidence="1 2">Ac Nc2</strain>
    </source>
</reference>
<proteinExistence type="predicted"/>
<gene>
    <name evidence="1" type="ORF">BN9_119030</name>
</gene>